<dbReference type="EMBL" id="JAZGQO010000004">
    <property type="protein sequence ID" value="KAK6187926.1"/>
    <property type="molecule type" value="Genomic_DNA"/>
</dbReference>
<dbReference type="Proteomes" id="UP001347796">
    <property type="component" value="Unassembled WGS sequence"/>
</dbReference>
<feature type="region of interest" description="Disordered" evidence="1">
    <location>
        <begin position="1"/>
        <end position="35"/>
    </location>
</feature>
<dbReference type="PANTHER" id="PTHR31751:SF7">
    <property type="entry name" value="THAP-TYPE DOMAIN-CONTAINING PROTEIN"/>
    <property type="match status" value="1"/>
</dbReference>
<organism evidence="3 4">
    <name type="scientific">Patella caerulea</name>
    <name type="common">Rayed Mediterranean limpet</name>
    <dbReference type="NCBI Taxonomy" id="87958"/>
    <lineage>
        <taxon>Eukaryota</taxon>
        <taxon>Metazoa</taxon>
        <taxon>Spiralia</taxon>
        <taxon>Lophotrochozoa</taxon>
        <taxon>Mollusca</taxon>
        <taxon>Gastropoda</taxon>
        <taxon>Patellogastropoda</taxon>
        <taxon>Patelloidea</taxon>
        <taxon>Patellidae</taxon>
        <taxon>Patella</taxon>
    </lineage>
</organism>
<protein>
    <recommendedName>
        <fullName evidence="2">Mutator-like transposase domain-containing protein</fullName>
    </recommendedName>
</protein>
<sequence length="635" mass="70965">MGKSKFRTLKNYNNRKRSTKIRGTSGGRKRKTDQFQNNNNGIIEVNEVNNVLRDVGSQLCSEININANNSNSCATNTITNYNATKSCASQKKFSLISELKSDLTDTHVPVSPVLKNSMAGYRLVHVSFLQELVSTLSCSNCGSNKIKLNETGMQVNSNLSRGNGLNFKFEIFCHNCEETIFNQNTSERSHDTSKNFVNKRLVVAARNSGIGYNKLCQFFASMDIPQPLTLKSWQSIDNEVHKASVEAAQENMLKATQIIKSQKPEKETTVSFDGTWHKRGHSSHYGAAAAIDLDTGLVVDTHVASNFCHGCKTKKSNMSDEELVLWNKNHVCQKNFDGSANAMEVECANKIFKRSLESDRDIIYKSMLCDGDSKAHSHVNSLNLYDEPIIKEDCVNHVAKRMYAALDKIKKDNNLNRKLSNVAMKKVSATYATNLKRGAPDPLSMKNAVYGGFFHMLSTDEDPHHSRCPDGINSWCGYNRRRAQGLPLTAHKPTFSREVGELILPAIKRLTDLDLLARCANMKTQNNNESYNSCIWKRCPKSDSASLKRIETAVALATLDFNAGPEGYHSVLQKLGLDTGINTLMFSSHKKSKRIEKSIRQSSEKSARIRRKLEVALQNDKWNCKEGPTYSSGGF</sequence>
<proteinExistence type="predicted"/>
<evidence type="ECO:0000259" key="2">
    <source>
        <dbReference type="Pfam" id="PF20700"/>
    </source>
</evidence>
<dbReference type="Pfam" id="PF20700">
    <property type="entry name" value="Mutator"/>
    <property type="match status" value="1"/>
</dbReference>
<dbReference type="InterPro" id="IPR049012">
    <property type="entry name" value="Mutator_transp_dom"/>
</dbReference>
<evidence type="ECO:0000256" key="1">
    <source>
        <dbReference type="SAM" id="MobiDB-lite"/>
    </source>
</evidence>
<name>A0AAN8K2C4_PATCE</name>
<accession>A0AAN8K2C4</accession>
<reference evidence="3 4" key="1">
    <citation type="submission" date="2024-01" db="EMBL/GenBank/DDBJ databases">
        <title>The genome of the rayed Mediterranean limpet Patella caerulea (Linnaeus, 1758).</title>
        <authorList>
            <person name="Anh-Thu Weber A."/>
            <person name="Halstead-Nussloch G."/>
        </authorList>
    </citation>
    <scope>NUCLEOTIDE SEQUENCE [LARGE SCALE GENOMIC DNA]</scope>
    <source>
        <strain evidence="3">AATW-2023a</strain>
        <tissue evidence="3">Whole specimen</tissue>
    </source>
</reference>
<feature type="compositionally biased region" description="Basic residues" evidence="1">
    <location>
        <begin position="1"/>
        <end position="20"/>
    </location>
</feature>
<feature type="domain" description="Mutator-like transposase" evidence="2">
    <location>
        <begin position="120"/>
        <end position="476"/>
    </location>
</feature>
<keyword evidence="4" id="KW-1185">Reference proteome</keyword>
<comment type="caution">
    <text evidence="3">The sequence shown here is derived from an EMBL/GenBank/DDBJ whole genome shotgun (WGS) entry which is preliminary data.</text>
</comment>
<dbReference type="PANTHER" id="PTHR31751">
    <property type="entry name" value="SI:CH211-108C17.2-RELATED-RELATED"/>
    <property type="match status" value="1"/>
</dbReference>
<gene>
    <name evidence="3" type="ORF">SNE40_005845</name>
</gene>
<evidence type="ECO:0000313" key="4">
    <source>
        <dbReference type="Proteomes" id="UP001347796"/>
    </source>
</evidence>
<evidence type="ECO:0000313" key="3">
    <source>
        <dbReference type="EMBL" id="KAK6187926.1"/>
    </source>
</evidence>
<dbReference type="AlphaFoldDB" id="A0AAN8K2C4"/>